<gene>
    <name evidence="5" type="ORF">SAMN04489751_1813</name>
</gene>
<dbReference type="SUPFAM" id="SSF46785">
    <property type="entry name" value="Winged helix' DNA-binding domain"/>
    <property type="match status" value="1"/>
</dbReference>
<keyword evidence="2 5" id="KW-0238">DNA-binding</keyword>
<proteinExistence type="predicted"/>
<evidence type="ECO:0000256" key="2">
    <source>
        <dbReference type="ARBA" id="ARBA00023125"/>
    </source>
</evidence>
<dbReference type="Pfam" id="PF07729">
    <property type="entry name" value="FCD"/>
    <property type="match status" value="1"/>
</dbReference>
<reference evidence="5" key="1">
    <citation type="submission" date="2016-10" db="EMBL/GenBank/DDBJ databases">
        <authorList>
            <person name="Varghese N."/>
            <person name="Submissions S."/>
        </authorList>
    </citation>
    <scope>NUCLEOTIDE SEQUENCE [LARGE SCALE GENOMIC DNA]</scope>
    <source>
        <strain evidence="5">DSM 22082</strain>
    </source>
</reference>
<dbReference type="InterPro" id="IPR008920">
    <property type="entry name" value="TF_FadR/GntR_C"/>
</dbReference>
<name>A0A1H1RH52_BRESA</name>
<dbReference type="SMART" id="SM00895">
    <property type="entry name" value="FCD"/>
    <property type="match status" value="1"/>
</dbReference>
<keyword evidence="3" id="KW-0804">Transcription</keyword>
<feature type="domain" description="HTH gntR-type" evidence="4">
    <location>
        <begin position="13"/>
        <end position="80"/>
    </location>
</feature>
<dbReference type="InterPro" id="IPR036388">
    <property type="entry name" value="WH-like_DNA-bd_sf"/>
</dbReference>
<dbReference type="SUPFAM" id="SSF48008">
    <property type="entry name" value="GntR ligand-binding domain-like"/>
    <property type="match status" value="1"/>
</dbReference>
<dbReference type="STRING" id="629680.SAMN04489751_1813"/>
<dbReference type="CDD" id="cd07377">
    <property type="entry name" value="WHTH_GntR"/>
    <property type="match status" value="1"/>
</dbReference>
<dbReference type="AlphaFoldDB" id="A0A1H1RH52"/>
<evidence type="ECO:0000259" key="4">
    <source>
        <dbReference type="PROSITE" id="PS50949"/>
    </source>
</evidence>
<organism evidence="5 6">
    <name type="scientific">Brevibacterium sandarakinum</name>
    <dbReference type="NCBI Taxonomy" id="629680"/>
    <lineage>
        <taxon>Bacteria</taxon>
        <taxon>Bacillati</taxon>
        <taxon>Actinomycetota</taxon>
        <taxon>Actinomycetes</taxon>
        <taxon>Micrococcales</taxon>
        <taxon>Brevibacteriaceae</taxon>
        <taxon>Brevibacterium</taxon>
    </lineage>
</organism>
<evidence type="ECO:0000313" key="5">
    <source>
        <dbReference type="EMBL" id="SDS35081.1"/>
    </source>
</evidence>
<dbReference type="Gene3D" id="1.10.10.10">
    <property type="entry name" value="Winged helix-like DNA-binding domain superfamily/Winged helix DNA-binding domain"/>
    <property type="match status" value="1"/>
</dbReference>
<dbReference type="Pfam" id="PF00392">
    <property type="entry name" value="GntR"/>
    <property type="match status" value="1"/>
</dbReference>
<dbReference type="InterPro" id="IPR011711">
    <property type="entry name" value="GntR_C"/>
</dbReference>
<dbReference type="OrthoDB" id="8680240at2"/>
<dbReference type="PANTHER" id="PTHR43537:SF5">
    <property type="entry name" value="UXU OPERON TRANSCRIPTIONAL REGULATOR"/>
    <property type="match status" value="1"/>
</dbReference>
<dbReference type="SMART" id="SM00345">
    <property type="entry name" value="HTH_GNTR"/>
    <property type="match status" value="1"/>
</dbReference>
<evidence type="ECO:0000256" key="1">
    <source>
        <dbReference type="ARBA" id="ARBA00023015"/>
    </source>
</evidence>
<evidence type="ECO:0000313" key="6">
    <source>
        <dbReference type="Proteomes" id="UP000199700"/>
    </source>
</evidence>
<protein>
    <submittedName>
        <fullName evidence="5">DNA-binding transcriptional regulator, GntR family</fullName>
    </submittedName>
</protein>
<dbReference type="GO" id="GO:0003700">
    <property type="term" value="F:DNA-binding transcription factor activity"/>
    <property type="evidence" value="ECO:0007669"/>
    <property type="project" value="InterPro"/>
</dbReference>
<dbReference type="InterPro" id="IPR000524">
    <property type="entry name" value="Tscrpt_reg_HTH_GntR"/>
</dbReference>
<sequence length="222" mass="24024">MPIPTDTPIPQRRLLRDDVYRSIRDAIVRGQLAPGEQLRDQELGAWLQVSRTPVREALQRLAQAGLIVAEPGRMTRVAPENPEAVVHARQIAAQLHALAMSLAFPKLEAKDIADMETANEDLRSALGEATPGASDIDAAIAADDAFHEVALSRSGNPLIRDHLEVVTATLRRTEYLHFDSVTGSASPEQHAEIIAAVRAGEADRAMALTCENWSTLAGNSTD</sequence>
<dbReference type="EMBL" id="LT629739">
    <property type="protein sequence ID" value="SDS35081.1"/>
    <property type="molecule type" value="Genomic_DNA"/>
</dbReference>
<dbReference type="PANTHER" id="PTHR43537">
    <property type="entry name" value="TRANSCRIPTIONAL REGULATOR, GNTR FAMILY"/>
    <property type="match status" value="1"/>
</dbReference>
<dbReference type="InterPro" id="IPR036390">
    <property type="entry name" value="WH_DNA-bd_sf"/>
</dbReference>
<dbReference type="Proteomes" id="UP000199700">
    <property type="component" value="Chromosome"/>
</dbReference>
<accession>A0A1H1RH52</accession>
<keyword evidence="6" id="KW-1185">Reference proteome</keyword>
<dbReference type="Gene3D" id="1.20.120.530">
    <property type="entry name" value="GntR ligand-binding domain-like"/>
    <property type="match status" value="1"/>
</dbReference>
<evidence type="ECO:0000256" key="3">
    <source>
        <dbReference type="ARBA" id="ARBA00023163"/>
    </source>
</evidence>
<dbReference type="RefSeq" id="WP_092104972.1">
    <property type="nucleotide sequence ID" value="NZ_LT629739.1"/>
</dbReference>
<keyword evidence="1" id="KW-0805">Transcription regulation</keyword>
<dbReference type="PROSITE" id="PS50949">
    <property type="entry name" value="HTH_GNTR"/>
    <property type="match status" value="1"/>
</dbReference>
<dbReference type="GO" id="GO:0003677">
    <property type="term" value="F:DNA binding"/>
    <property type="evidence" value="ECO:0007669"/>
    <property type="project" value="UniProtKB-KW"/>
</dbReference>